<feature type="region of interest" description="Disordered" evidence="4">
    <location>
        <begin position="1"/>
        <end position="31"/>
    </location>
</feature>
<dbReference type="EMBL" id="VDCQ01000058">
    <property type="protein sequence ID" value="TNJ62477.1"/>
    <property type="molecule type" value="Genomic_DNA"/>
</dbReference>
<evidence type="ECO:0000256" key="4">
    <source>
        <dbReference type="SAM" id="MobiDB-lite"/>
    </source>
</evidence>
<dbReference type="InterPro" id="IPR009003">
    <property type="entry name" value="Peptidase_S1_PA"/>
</dbReference>
<gene>
    <name evidence="6" type="ORF">FE784_30385</name>
</gene>
<keyword evidence="7" id="KW-1185">Reference proteome</keyword>
<keyword evidence="5" id="KW-0472">Membrane</keyword>
<accession>A0A5C4T2H3</accession>
<dbReference type="InterPro" id="IPR051201">
    <property type="entry name" value="Chloro_Bact_Ser_Proteases"/>
</dbReference>
<dbReference type="Pfam" id="PF13365">
    <property type="entry name" value="Trypsin_2"/>
    <property type="match status" value="1"/>
</dbReference>
<evidence type="ECO:0000256" key="5">
    <source>
        <dbReference type="SAM" id="Phobius"/>
    </source>
</evidence>
<feature type="transmembrane region" description="Helical" evidence="5">
    <location>
        <begin position="40"/>
        <end position="57"/>
    </location>
</feature>
<keyword evidence="5" id="KW-0812">Transmembrane</keyword>
<dbReference type="AlphaFoldDB" id="A0A5C4T2H3"/>
<dbReference type="PANTHER" id="PTHR43343:SF3">
    <property type="entry name" value="PROTEASE DO-LIKE 8, CHLOROPLASTIC"/>
    <property type="match status" value="1"/>
</dbReference>
<dbReference type="OrthoDB" id="9758917at2"/>
<keyword evidence="5" id="KW-1133">Transmembrane helix</keyword>
<dbReference type="GO" id="GO:0006508">
    <property type="term" value="P:proteolysis"/>
    <property type="evidence" value="ECO:0007669"/>
    <property type="project" value="UniProtKB-KW"/>
</dbReference>
<name>A0A5C4T2H3_9BACL</name>
<dbReference type="RefSeq" id="WP_139606023.1">
    <property type="nucleotide sequence ID" value="NZ_VDCQ01000058.1"/>
</dbReference>
<feature type="compositionally biased region" description="Basic and acidic residues" evidence="4">
    <location>
        <begin position="1"/>
        <end position="10"/>
    </location>
</feature>
<dbReference type="SUPFAM" id="SSF50494">
    <property type="entry name" value="Trypsin-like serine proteases"/>
    <property type="match status" value="1"/>
</dbReference>
<organism evidence="6 7">
    <name type="scientific">Paenibacillus hemerocallicola</name>
    <dbReference type="NCBI Taxonomy" id="1172614"/>
    <lineage>
        <taxon>Bacteria</taxon>
        <taxon>Bacillati</taxon>
        <taxon>Bacillota</taxon>
        <taxon>Bacilli</taxon>
        <taxon>Bacillales</taxon>
        <taxon>Paenibacillaceae</taxon>
        <taxon>Paenibacillus</taxon>
    </lineage>
</organism>
<protein>
    <submittedName>
        <fullName evidence="6">Trypsin-like serine protease</fullName>
    </submittedName>
</protein>
<evidence type="ECO:0000313" key="7">
    <source>
        <dbReference type="Proteomes" id="UP000307943"/>
    </source>
</evidence>
<keyword evidence="2" id="KW-0378">Hydrolase</keyword>
<evidence type="ECO:0000256" key="2">
    <source>
        <dbReference type="ARBA" id="ARBA00022801"/>
    </source>
</evidence>
<evidence type="ECO:0000256" key="1">
    <source>
        <dbReference type="ARBA" id="ARBA00022670"/>
    </source>
</evidence>
<dbReference type="Gene3D" id="2.40.10.120">
    <property type="match status" value="1"/>
</dbReference>
<evidence type="ECO:0000256" key="3">
    <source>
        <dbReference type="ARBA" id="ARBA00022825"/>
    </source>
</evidence>
<proteinExistence type="predicted"/>
<dbReference type="InterPro" id="IPR001940">
    <property type="entry name" value="Peptidase_S1C"/>
</dbReference>
<dbReference type="PANTHER" id="PTHR43343">
    <property type="entry name" value="PEPTIDASE S12"/>
    <property type="match status" value="1"/>
</dbReference>
<comment type="caution">
    <text evidence="6">The sequence shown here is derived from an EMBL/GenBank/DDBJ whole genome shotgun (WGS) entry which is preliminary data.</text>
</comment>
<reference evidence="6 7" key="1">
    <citation type="submission" date="2019-05" db="EMBL/GenBank/DDBJ databases">
        <title>We sequenced the genome of Paenibacillus hemerocallicola KCTC 33185 for further insight into its adaptation and study the phylogeny of Paenibacillus.</title>
        <authorList>
            <person name="Narsing Rao M.P."/>
        </authorList>
    </citation>
    <scope>NUCLEOTIDE SEQUENCE [LARGE SCALE GENOMIC DNA]</scope>
    <source>
        <strain evidence="6 7">KCTC 33185</strain>
    </source>
</reference>
<keyword evidence="1 6" id="KW-0645">Protease</keyword>
<evidence type="ECO:0000313" key="6">
    <source>
        <dbReference type="EMBL" id="TNJ62477.1"/>
    </source>
</evidence>
<keyword evidence="3" id="KW-0720">Serine protease</keyword>
<dbReference type="GO" id="GO:0004252">
    <property type="term" value="F:serine-type endopeptidase activity"/>
    <property type="evidence" value="ECO:0007669"/>
    <property type="project" value="InterPro"/>
</dbReference>
<sequence length="344" mass="35783">METNNDKELRPVTIDQPIQAPIPTERPNATRRAGSVKGKFAAFMAGALMVGSLSFAADKFDLFTGDAVPVSSVAPAASGTSGNNGGATTASVTTTQTNSIASLAEQANPAVVKIETKVSRQSSSARSMEADPFFRQFFGMQQPGQSEENSGEPEAAGMGSGFLFEASGYILTNEHVIAAADEIEVSVQGYGEPFKATLIGSSHKQDLAVLKIEGEQPFPILPIGDSGEANVGDWVVAIGNPYEFDYTVTAGLLSAKERPISIRDEGGTRNYEHLIQTDAAINPGNSGGPLLNMNGEVIGINTAVDSEAQGIGFAIPTSTVRTVLEQLVGNVTIPGKSKTGSGTV</sequence>
<dbReference type="Proteomes" id="UP000307943">
    <property type="component" value="Unassembled WGS sequence"/>
</dbReference>
<dbReference type="PRINTS" id="PR00834">
    <property type="entry name" value="PROTEASES2C"/>
</dbReference>